<feature type="region of interest" description="Disordered" evidence="1">
    <location>
        <begin position="202"/>
        <end position="235"/>
    </location>
</feature>
<dbReference type="SUPFAM" id="SSF51110">
    <property type="entry name" value="alpha-D-mannose-specific plant lectins"/>
    <property type="match status" value="1"/>
</dbReference>
<accession>A0A494XVW0</accession>
<reference evidence="3 4" key="1">
    <citation type="submission" date="2018-10" db="EMBL/GenBank/DDBJ databases">
        <title>Paraburkholderia sp. 7MK8-2, isolated from soil.</title>
        <authorList>
            <person name="Gao Z.-H."/>
            <person name="Qiu L.-H."/>
        </authorList>
    </citation>
    <scope>NUCLEOTIDE SEQUENCE [LARGE SCALE GENOMIC DNA]</scope>
    <source>
        <strain evidence="3 4">7MK8-2</strain>
    </source>
</reference>
<sequence length="1123" mass="117739">MRPAGEVRVTSSPTLTFGALMGVLVDRPDGTTFVYHPPVVPPAPQTTPAASTQAPAPTNATPASSTTPAAQAPSPGTGFLTSGTTLKPGQSIRSPNGQYELIMQTDGNLVLHDLANDKALWSSNTAGKGAQSATMQADGNLVVLKGDQAVWSSNTGGKPGSFLKLQDDGNAVVYTPNPNGGPSVPAANWSSGTNALPVDAPNNAPPSALPPVTSPTAGLFQPGLPPVGEQQVDGQGKPVLDQHRQDLATQENQLVDQINKETDPAKQATLRQQLSGVFYQELDYAGSQESVPDPNQLATTIASHKPELDPQAQQRLNFIKAHDPDARLAPDEFNDALATAKASYNADLQKQGRTADQIGKISDAAKSGNWQQVTDLTKQQLTDFAKNDEGTAALGDVSARGSVYLTYAGGGDPKFIKAVQDGIQQAQQYVGVDKPIQEVQDAYTKGGLGDAAKALDEKTDPQTTTPDQVRLIMSDPRVQSLIKDGLGKVDWKDPKSNAVITHLSAACQHAIESDQGNPGAGKKAADQIADTLLAQSDVKSDPTSNAYTFADYASPGVGGAPSRLFDALSLATAHGNVGLSLALASQAGATNHPDLQKTAIDAARTGLDGYAHGVSDLNKQTDADEQFLKDAIHNFGGDSTQDQLLQHIKTVIDKDPDDAKKLNDDGLKVIQEADQVNSLKMAVAAYSPDLNGVQGFNQDGKTDIPGLGVKMPSVVQALGSVPTIMGPMGSGDSGPGNTPPTSTLWLQRSTRNLVYTSAQALFEDNPDNVPDKLLNKVATMGEDGKATLKPFVQKANKILSAGLFFENSAWVSKSWNGGILTRNFLENGSYALMHGAMGTSHAMQGTLPESALRPGSDNTLFAKALDNALGSLKDSDKGDLTKKLFGGALGAVAKDGSDAIYLPFDTYNAYDSFFQQQGPGHDLHGAGMTLSALGDAAFLTNSGMDALAGAGIIGTDATFLGVGMGAVGWTGIGAVVMLAGAGIYTIGSEESNSHAFDASNKDFLIGMGVHENIAEQLAKHKFGGDSAGPSMMDYMKYGKLSEQDAVKWLNTLTPDQADHFATALKDAVNVWGDTDADHKAADVNQYLKDQGIKPPFDVASNSKPDQLNPLEPWRYDTGIILPS</sequence>
<feature type="compositionally biased region" description="Low complexity" evidence="1">
    <location>
        <begin position="46"/>
        <end position="75"/>
    </location>
</feature>
<dbReference type="PROSITE" id="PS50927">
    <property type="entry name" value="BULB_LECTIN"/>
    <property type="match status" value="1"/>
</dbReference>
<feature type="region of interest" description="Disordered" evidence="1">
    <location>
        <begin position="37"/>
        <end position="93"/>
    </location>
</feature>
<dbReference type="InterPro" id="IPR036426">
    <property type="entry name" value="Bulb-type_lectin_dom_sf"/>
</dbReference>
<name>A0A494XVW0_9BURK</name>
<feature type="compositionally biased region" description="Polar residues" evidence="1">
    <location>
        <begin position="79"/>
        <end position="93"/>
    </location>
</feature>
<evidence type="ECO:0000259" key="2">
    <source>
        <dbReference type="PROSITE" id="PS50927"/>
    </source>
</evidence>
<gene>
    <name evidence="3" type="ORF">D7S89_01315</name>
</gene>
<dbReference type="EMBL" id="RBZV01000001">
    <property type="protein sequence ID" value="RKP52209.1"/>
    <property type="molecule type" value="Genomic_DNA"/>
</dbReference>
<dbReference type="AlphaFoldDB" id="A0A494XVW0"/>
<dbReference type="OrthoDB" id="8592010at2"/>
<evidence type="ECO:0000313" key="4">
    <source>
        <dbReference type="Proteomes" id="UP000280434"/>
    </source>
</evidence>
<evidence type="ECO:0000313" key="3">
    <source>
        <dbReference type="EMBL" id="RKP52209.1"/>
    </source>
</evidence>
<dbReference type="Gene3D" id="2.90.10.10">
    <property type="entry name" value="Bulb-type lectin domain"/>
    <property type="match status" value="2"/>
</dbReference>
<feature type="domain" description="Bulb-type lectin" evidence="2">
    <location>
        <begin position="77"/>
        <end position="186"/>
    </location>
</feature>
<comment type="caution">
    <text evidence="3">The sequence shown here is derived from an EMBL/GenBank/DDBJ whole genome shotgun (WGS) entry which is preliminary data.</text>
</comment>
<protein>
    <recommendedName>
        <fullName evidence="2">Bulb-type lectin domain-containing protein</fullName>
    </recommendedName>
</protein>
<evidence type="ECO:0000256" key="1">
    <source>
        <dbReference type="SAM" id="MobiDB-lite"/>
    </source>
</evidence>
<feature type="compositionally biased region" description="Pro residues" evidence="1">
    <location>
        <begin position="203"/>
        <end position="213"/>
    </location>
</feature>
<dbReference type="InterPro" id="IPR001480">
    <property type="entry name" value="Bulb-type_lectin_dom"/>
</dbReference>
<dbReference type="CDD" id="cd00028">
    <property type="entry name" value="B_lectin"/>
    <property type="match status" value="1"/>
</dbReference>
<dbReference type="Proteomes" id="UP000280434">
    <property type="component" value="Unassembled WGS sequence"/>
</dbReference>
<keyword evidence="4" id="KW-1185">Reference proteome</keyword>
<organism evidence="3 4">
    <name type="scientific">Trinickia fusca</name>
    <dbReference type="NCBI Taxonomy" id="2419777"/>
    <lineage>
        <taxon>Bacteria</taxon>
        <taxon>Pseudomonadati</taxon>
        <taxon>Pseudomonadota</taxon>
        <taxon>Betaproteobacteria</taxon>
        <taxon>Burkholderiales</taxon>
        <taxon>Burkholderiaceae</taxon>
        <taxon>Trinickia</taxon>
    </lineage>
</organism>
<dbReference type="SMART" id="SM00108">
    <property type="entry name" value="B_lectin"/>
    <property type="match status" value="1"/>
</dbReference>
<proteinExistence type="predicted"/>